<comment type="caution">
    <text evidence="5">The sequence shown here is derived from an EMBL/GenBank/DDBJ whole genome shotgun (WGS) entry which is preliminary data.</text>
</comment>
<dbReference type="Gene3D" id="1.10.287.1080">
    <property type="entry name" value="MazG-like"/>
    <property type="match status" value="1"/>
</dbReference>
<dbReference type="SUPFAM" id="SSF51064">
    <property type="entry name" value="Head domain of nucleotide exchange factor GrpE"/>
    <property type="match status" value="1"/>
</dbReference>
<protein>
    <recommendedName>
        <fullName evidence="4">NTP pyrophosphohydrolase MazG-like domain-containing protein</fullName>
    </recommendedName>
</protein>
<dbReference type="Proteomes" id="UP000654075">
    <property type="component" value="Unassembled WGS sequence"/>
</dbReference>
<dbReference type="OrthoDB" id="10677985at2759"/>
<keyword evidence="6" id="KW-1185">Reference proteome</keyword>
<name>A0A813GTS0_POLGL</name>
<dbReference type="CDD" id="cd11523">
    <property type="entry name" value="NTP-PPase"/>
    <property type="match status" value="1"/>
</dbReference>
<evidence type="ECO:0000256" key="1">
    <source>
        <dbReference type="ARBA" id="ARBA00023186"/>
    </source>
</evidence>
<dbReference type="InterPro" id="IPR004518">
    <property type="entry name" value="MazG-like_dom"/>
</dbReference>
<sequence length="637" mass="69912">MKRACWDEEGGAAEKRIAVSTPLRCTAASSAAASSQSLSVADFEGHVQRCQLQHFTFDYYMHGLVEETGEVFDAVRAQRAGSSQPEGSERKSTGSTVELELGDVLWYATSLSMEVGGDMKMPATWPLADVCKTGDEPEVLMLATAARLSGRVKKSLRGDKPLEEFVPAMRQHRDELLARCAEVAENHGSTLQRCAMLNVWKFKGRFDRGSVQGDGLSLAVGLGHVEGRFGEASVEQSEADFENCRGPFGLASSIHFHSEQLSDCMGPVRSDKKTGQKEFVRVDMGQCIQQIATDILEDPRGGPRLVQNRWWMCIETLRLLCNVDHIDCTALDKPNVPAQEWVIRLMDTHAPINRKEELQEIQEDRNIDDLMDFIDKKGSARSPGPKEVARGKKKKGNRDKEDRGERLEPSAPCSRKGAVPEDEEPEKTAPHSNNHSGSTGSRRPPQGSTGNAHNSNSNTGAGSTGNAHNSNTDHTKADNSSEAVPLVDAHRAWPRGDSSAARAVEDESESDLISQLQSRYRRLQEQSTRSELQAKISVIRELLEVYDELERADAAVTEDSAASRLIFSATSKFEAKLRILGVERIEALGRHFDAALHRAVGEESDVKGNDSKVVVEELESGWVFGSELVRPALVALG</sequence>
<evidence type="ECO:0000259" key="4">
    <source>
        <dbReference type="Pfam" id="PF03819"/>
    </source>
</evidence>
<dbReference type="Gene3D" id="2.30.22.10">
    <property type="entry name" value="Head domain of nucleotide exchange factor GrpE"/>
    <property type="match status" value="1"/>
</dbReference>
<reference evidence="5" key="1">
    <citation type="submission" date="2021-02" db="EMBL/GenBank/DDBJ databases">
        <authorList>
            <person name="Dougan E. K."/>
            <person name="Rhodes N."/>
            <person name="Thang M."/>
            <person name="Chan C."/>
        </authorList>
    </citation>
    <scope>NUCLEOTIDE SEQUENCE</scope>
</reference>
<dbReference type="InterPro" id="IPR000740">
    <property type="entry name" value="GrpE"/>
</dbReference>
<dbReference type="Pfam" id="PF01025">
    <property type="entry name" value="GrpE"/>
    <property type="match status" value="1"/>
</dbReference>
<keyword evidence="1" id="KW-0143">Chaperone</keyword>
<dbReference type="Pfam" id="PF03819">
    <property type="entry name" value="MazG"/>
    <property type="match status" value="1"/>
</dbReference>
<dbReference type="GO" id="GO:0051087">
    <property type="term" value="F:protein-folding chaperone binding"/>
    <property type="evidence" value="ECO:0007669"/>
    <property type="project" value="InterPro"/>
</dbReference>
<evidence type="ECO:0000256" key="2">
    <source>
        <dbReference type="SAM" id="Coils"/>
    </source>
</evidence>
<dbReference type="GO" id="GO:0042803">
    <property type="term" value="F:protein homodimerization activity"/>
    <property type="evidence" value="ECO:0007669"/>
    <property type="project" value="InterPro"/>
</dbReference>
<keyword evidence="2" id="KW-0175">Coiled coil</keyword>
<dbReference type="GO" id="GO:0006457">
    <property type="term" value="P:protein folding"/>
    <property type="evidence" value="ECO:0007669"/>
    <property type="project" value="InterPro"/>
</dbReference>
<feature type="domain" description="NTP pyrophosphohydrolase MazG-like" evidence="4">
    <location>
        <begin position="56"/>
        <end position="112"/>
    </location>
</feature>
<evidence type="ECO:0000256" key="3">
    <source>
        <dbReference type="SAM" id="MobiDB-lite"/>
    </source>
</evidence>
<feature type="compositionally biased region" description="Polar residues" evidence="3">
    <location>
        <begin position="430"/>
        <end position="470"/>
    </location>
</feature>
<accession>A0A813GTS0</accession>
<evidence type="ECO:0000313" key="6">
    <source>
        <dbReference type="Proteomes" id="UP000654075"/>
    </source>
</evidence>
<dbReference type="InterPro" id="IPR009012">
    <property type="entry name" value="GrpE_head"/>
</dbReference>
<feature type="compositionally biased region" description="Basic and acidic residues" evidence="3">
    <location>
        <begin position="398"/>
        <end position="408"/>
    </location>
</feature>
<proteinExistence type="predicted"/>
<feature type="region of interest" description="Disordered" evidence="3">
    <location>
        <begin position="375"/>
        <end position="484"/>
    </location>
</feature>
<dbReference type="AlphaFoldDB" id="A0A813GTS0"/>
<evidence type="ECO:0000313" key="5">
    <source>
        <dbReference type="EMBL" id="CAE8627887.1"/>
    </source>
</evidence>
<dbReference type="PRINTS" id="PR00773">
    <property type="entry name" value="GRPEPROTEIN"/>
</dbReference>
<dbReference type="EMBL" id="CAJNNV010029282">
    <property type="protein sequence ID" value="CAE8627887.1"/>
    <property type="molecule type" value="Genomic_DNA"/>
</dbReference>
<dbReference type="SUPFAM" id="SSF101386">
    <property type="entry name" value="all-alpha NTP pyrophosphatases"/>
    <property type="match status" value="1"/>
</dbReference>
<organism evidence="5 6">
    <name type="scientific">Polarella glacialis</name>
    <name type="common">Dinoflagellate</name>
    <dbReference type="NCBI Taxonomy" id="89957"/>
    <lineage>
        <taxon>Eukaryota</taxon>
        <taxon>Sar</taxon>
        <taxon>Alveolata</taxon>
        <taxon>Dinophyceae</taxon>
        <taxon>Suessiales</taxon>
        <taxon>Suessiaceae</taxon>
        <taxon>Polarella</taxon>
    </lineage>
</organism>
<gene>
    <name evidence="5" type="ORF">PGLA1383_LOCUS44593</name>
</gene>
<feature type="coiled-coil region" evidence="2">
    <location>
        <begin position="513"/>
        <end position="552"/>
    </location>
</feature>
<dbReference type="GO" id="GO:0000774">
    <property type="term" value="F:adenyl-nucleotide exchange factor activity"/>
    <property type="evidence" value="ECO:0007669"/>
    <property type="project" value="InterPro"/>
</dbReference>